<dbReference type="InterPro" id="IPR011608">
    <property type="entry name" value="PRD"/>
</dbReference>
<evidence type="ECO:0000256" key="2">
    <source>
        <dbReference type="ARBA" id="ARBA00022737"/>
    </source>
</evidence>
<dbReference type="Pfam" id="PF05043">
    <property type="entry name" value="Mga"/>
    <property type="match status" value="1"/>
</dbReference>
<dbReference type="GO" id="GO:0008982">
    <property type="term" value="F:protein-N(PI)-phosphohistidine-sugar phosphotransferase activity"/>
    <property type="evidence" value="ECO:0007669"/>
    <property type="project" value="InterPro"/>
</dbReference>
<evidence type="ECO:0000259" key="6">
    <source>
        <dbReference type="PROSITE" id="PS51094"/>
    </source>
</evidence>
<dbReference type="Proteomes" id="UP000430975">
    <property type="component" value="Unassembled WGS sequence"/>
</dbReference>
<keyword evidence="2" id="KW-0677">Repeat</keyword>
<dbReference type="SUPFAM" id="SSF52794">
    <property type="entry name" value="PTS system IIB component-like"/>
    <property type="match status" value="1"/>
</dbReference>
<dbReference type="EMBL" id="WJQS01000003">
    <property type="protein sequence ID" value="MRI85066.1"/>
    <property type="molecule type" value="Genomic_DNA"/>
</dbReference>
<organism evidence="9 10">
    <name type="scientific">Fundicoccus ignavus</name>
    <dbReference type="NCBI Taxonomy" id="2664442"/>
    <lineage>
        <taxon>Bacteria</taxon>
        <taxon>Bacillati</taxon>
        <taxon>Bacillota</taxon>
        <taxon>Bacilli</taxon>
        <taxon>Lactobacillales</taxon>
        <taxon>Aerococcaceae</taxon>
        <taxon>Fundicoccus</taxon>
    </lineage>
</organism>
<keyword evidence="3" id="KW-0805">Transcription regulation</keyword>
<dbReference type="Gene3D" id="3.40.50.2300">
    <property type="match status" value="1"/>
</dbReference>
<evidence type="ECO:0000313" key="9">
    <source>
        <dbReference type="EMBL" id="MRI85066.1"/>
    </source>
</evidence>
<dbReference type="InterPro" id="IPR013011">
    <property type="entry name" value="PTS_EIIB_2"/>
</dbReference>
<protein>
    <submittedName>
        <fullName evidence="9">PRD domain-containing protein</fullName>
    </submittedName>
</protein>
<dbReference type="InterPro" id="IPR036388">
    <property type="entry name" value="WH-like_DNA-bd_sf"/>
</dbReference>
<sequence>MSEHTPIPHKEAQVIQHLYNHLGEFLSSNQIGEHLDSSDRTARKYIHLSEEIVTQHGAEIEIKKGYGYRLVIQDATKFNHFLDEMRKEQSKLTDVYGITQTEDRERYLLSKIFLENQKRTVMEFAKELLVSRSTIMHLLQSVREQLSKYELTLKNDTNEGIQVHGAEIEKRRFILKYFFGSDTMNHFMKLNRIDEREEGFTVETLSIIVLEECRNGSIQLSDYVMQNLVIHLALAIIRINAGNVLETSPVSGGVDLTREMVIADKIIQRIEAAVDIKFPEDESMYIGLHLKSRSNQPATDDQQWDDQANDMQLQVMETLLEIDQSGELRFKLDAKLLMGLNAHFEPLMTRLKMGIPLKNPLLKEIKVNYPEVFRITKEYFQHMPLLAQYKVDDHEWAYITLHLLAAIERSYQSHQLKVIVICATGLGSAQMLRNRLENEFGKSIQIIDVISYYQLSDRLLEDVDLIISTLEISNTFFNVPVVNVSVFLTDENISEIDRHIKSEAKRSVNTKPKQENSSKLEQIFEKYFDPVRFVLLEGKRNRVDVLRDMIQRLSDNDNAGFVDDFMQHIELREYYGTLAFSESVAFPHPSTPLGINSEVVVGLVPEGMQWDAEHPEVKFVILMSPSKLANKDLNLVTDYFVDFVQRPDIQAELLANPTFEQFKYMFINNKN</sequence>
<keyword evidence="10" id="KW-1185">Reference proteome</keyword>
<dbReference type="Gene3D" id="1.10.1790.10">
    <property type="entry name" value="PRD domain"/>
    <property type="match status" value="2"/>
</dbReference>
<dbReference type="InterPro" id="IPR003501">
    <property type="entry name" value="PTS_EIIB_2/3"/>
</dbReference>
<dbReference type="SUPFAM" id="SSF55804">
    <property type="entry name" value="Phoshotransferase/anion transport protein"/>
    <property type="match status" value="1"/>
</dbReference>
<dbReference type="Gene3D" id="1.10.10.10">
    <property type="entry name" value="Winged helix-like DNA-binding domain superfamily/Winged helix DNA-binding domain"/>
    <property type="match status" value="1"/>
</dbReference>
<dbReference type="PANTHER" id="PTHR30185:SF18">
    <property type="entry name" value="TRANSCRIPTIONAL REGULATOR MTLR"/>
    <property type="match status" value="1"/>
</dbReference>
<dbReference type="PANTHER" id="PTHR30185">
    <property type="entry name" value="CRYPTIC BETA-GLUCOSIDE BGL OPERON ANTITERMINATOR"/>
    <property type="match status" value="1"/>
</dbReference>
<dbReference type="SUPFAM" id="SSF63520">
    <property type="entry name" value="PTS-regulatory domain, PRD"/>
    <property type="match status" value="2"/>
</dbReference>
<dbReference type="GO" id="GO:0006355">
    <property type="term" value="P:regulation of DNA-templated transcription"/>
    <property type="evidence" value="ECO:0007669"/>
    <property type="project" value="InterPro"/>
</dbReference>
<dbReference type="Pfam" id="PF00359">
    <property type="entry name" value="PTS_EIIA_2"/>
    <property type="match status" value="1"/>
</dbReference>
<dbReference type="RefSeq" id="WP_153863304.1">
    <property type="nucleotide sequence ID" value="NZ_WJQS01000003.1"/>
</dbReference>
<dbReference type="PROSITE" id="PS51099">
    <property type="entry name" value="PTS_EIIB_TYPE_2"/>
    <property type="match status" value="1"/>
</dbReference>
<keyword evidence="5" id="KW-0804">Transcription</keyword>
<keyword evidence="1" id="KW-0808">Transferase</keyword>
<dbReference type="InterPro" id="IPR016152">
    <property type="entry name" value="PTrfase/Anion_transptr"/>
</dbReference>
<dbReference type="Gene3D" id="3.40.930.10">
    <property type="entry name" value="Mannitol-specific EII, Chain A"/>
    <property type="match status" value="1"/>
</dbReference>
<dbReference type="InterPro" id="IPR036095">
    <property type="entry name" value="PTS_EIIB-like_sf"/>
</dbReference>
<feature type="domain" description="PTS EIIA type-2" evidence="6">
    <location>
        <begin position="526"/>
        <end position="670"/>
    </location>
</feature>
<feature type="domain" description="PRD" evidence="8">
    <location>
        <begin position="192"/>
        <end position="300"/>
    </location>
</feature>
<evidence type="ECO:0000256" key="3">
    <source>
        <dbReference type="ARBA" id="ARBA00023015"/>
    </source>
</evidence>
<dbReference type="Pfam" id="PF02302">
    <property type="entry name" value="PTS_IIB"/>
    <property type="match status" value="1"/>
</dbReference>
<evidence type="ECO:0000259" key="7">
    <source>
        <dbReference type="PROSITE" id="PS51099"/>
    </source>
</evidence>
<dbReference type="PROSITE" id="PS51372">
    <property type="entry name" value="PRD_2"/>
    <property type="match status" value="2"/>
</dbReference>
<evidence type="ECO:0000313" key="10">
    <source>
        <dbReference type="Proteomes" id="UP000430975"/>
    </source>
</evidence>
<evidence type="ECO:0000256" key="4">
    <source>
        <dbReference type="ARBA" id="ARBA00023159"/>
    </source>
</evidence>
<evidence type="ECO:0000256" key="1">
    <source>
        <dbReference type="ARBA" id="ARBA00022679"/>
    </source>
</evidence>
<proteinExistence type="predicted"/>
<keyword evidence="4" id="KW-0010">Activator</keyword>
<dbReference type="InterPro" id="IPR007737">
    <property type="entry name" value="Mga_HTH"/>
</dbReference>
<dbReference type="CDD" id="cd05568">
    <property type="entry name" value="PTS_IIB_bgl_like"/>
    <property type="match status" value="1"/>
</dbReference>
<dbReference type="Pfam" id="PF00874">
    <property type="entry name" value="PRD"/>
    <property type="match status" value="2"/>
</dbReference>
<feature type="domain" description="PRD" evidence="8">
    <location>
        <begin position="306"/>
        <end position="413"/>
    </location>
</feature>
<evidence type="ECO:0000256" key="5">
    <source>
        <dbReference type="ARBA" id="ARBA00023163"/>
    </source>
</evidence>
<gene>
    <name evidence="9" type="ORF">GIY09_04160</name>
</gene>
<dbReference type="InterPro" id="IPR036634">
    <property type="entry name" value="PRD_sf"/>
</dbReference>
<name>A0A6I2GCT0_9LACT</name>
<accession>A0A6I2GCT0</accession>
<dbReference type="InterPro" id="IPR002178">
    <property type="entry name" value="PTS_EIIA_type-2_dom"/>
</dbReference>
<reference evidence="9 10" key="1">
    <citation type="submission" date="2019-11" db="EMBL/GenBank/DDBJ databases">
        <title>Characterisation of Fundicoccus ignavus gen. nov. sp. nov., a novel genus of the family Aerococcaceae isolated from bulk tank milk.</title>
        <authorList>
            <person name="Siebert A."/>
            <person name="Huptas C."/>
            <person name="Wenning M."/>
            <person name="Scherer S."/>
            <person name="Doll E.V."/>
        </authorList>
    </citation>
    <scope>NUCLEOTIDE SEQUENCE [LARGE SCALE GENOMIC DNA]</scope>
    <source>
        <strain evidence="9 10">WS4759</strain>
    </source>
</reference>
<comment type="caution">
    <text evidence="9">The sequence shown here is derived from an EMBL/GenBank/DDBJ whole genome shotgun (WGS) entry which is preliminary data.</text>
</comment>
<evidence type="ECO:0000259" key="8">
    <source>
        <dbReference type="PROSITE" id="PS51372"/>
    </source>
</evidence>
<feature type="domain" description="PTS EIIB type-2" evidence="7">
    <location>
        <begin position="416"/>
        <end position="508"/>
    </location>
</feature>
<dbReference type="GO" id="GO:0009401">
    <property type="term" value="P:phosphoenolpyruvate-dependent sugar phosphotransferase system"/>
    <property type="evidence" value="ECO:0007669"/>
    <property type="project" value="InterPro"/>
</dbReference>
<dbReference type="PROSITE" id="PS51094">
    <property type="entry name" value="PTS_EIIA_TYPE_2"/>
    <property type="match status" value="1"/>
</dbReference>
<dbReference type="InterPro" id="IPR050661">
    <property type="entry name" value="BglG_antiterminators"/>
</dbReference>
<dbReference type="AlphaFoldDB" id="A0A6I2GCT0"/>